<comment type="caution">
    <text evidence="2">The sequence shown here is derived from an EMBL/GenBank/DDBJ whole genome shotgun (WGS) entry which is preliminary data.</text>
</comment>
<feature type="compositionally biased region" description="Basic and acidic residues" evidence="1">
    <location>
        <begin position="1"/>
        <end position="10"/>
    </location>
</feature>
<reference evidence="2" key="1">
    <citation type="journal article" date="2014" name="Front. Microbiol.">
        <title>High frequency of phylogenetically diverse reductive dehalogenase-homologous genes in deep subseafloor sedimentary metagenomes.</title>
        <authorList>
            <person name="Kawai M."/>
            <person name="Futagami T."/>
            <person name="Toyoda A."/>
            <person name="Takaki Y."/>
            <person name="Nishi S."/>
            <person name="Hori S."/>
            <person name="Arai W."/>
            <person name="Tsubouchi T."/>
            <person name="Morono Y."/>
            <person name="Uchiyama I."/>
            <person name="Ito T."/>
            <person name="Fujiyama A."/>
            <person name="Inagaki F."/>
            <person name="Takami H."/>
        </authorList>
    </citation>
    <scope>NUCLEOTIDE SEQUENCE</scope>
    <source>
        <strain evidence="2">Expedition CK06-06</strain>
    </source>
</reference>
<name>X1FFP4_9ZZZZ</name>
<dbReference type="AlphaFoldDB" id="X1FFP4"/>
<protein>
    <submittedName>
        <fullName evidence="2">Uncharacterized protein</fullName>
    </submittedName>
</protein>
<proteinExistence type="predicted"/>
<sequence>MAERRSEKGRKGERRMKRGAENGNEKVIYMDTH</sequence>
<accession>X1FFP4</accession>
<gene>
    <name evidence="2" type="ORF">S03H2_08079</name>
</gene>
<feature type="region of interest" description="Disordered" evidence="1">
    <location>
        <begin position="1"/>
        <end position="33"/>
    </location>
</feature>
<evidence type="ECO:0000256" key="1">
    <source>
        <dbReference type="SAM" id="MobiDB-lite"/>
    </source>
</evidence>
<organism evidence="2">
    <name type="scientific">marine sediment metagenome</name>
    <dbReference type="NCBI Taxonomy" id="412755"/>
    <lineage>
        <taxon>unclassified sequences</taxon>
        <taxon>metagenomes</taxon>
        <taxon>ecological metagenomes</taxon>
    </lineage>
</organism>
<evidence type="ECO:0000313" key="2">
    <source>
        <dbReference type="EMBL" id="GAH28219.1"/>
    </source>
</evidence>
<feature type="non-terminal residue" evidence="2">
    <location>
        <position position="33"/>
    </location>
</feature>
<dbReference type="EMBL" id="BARU01003856">
    <property type="protein sequence ID" value="GAH28219.1"/>
    <property type="molecule type" value="Genomic_DNA"/>
</dbReference>